<dbReference type="EMBL" id="OCNJ01000011">
    <property type="protein sequence ID" value="SOE00030.1"/>
    <property type="molecule type" value="Genomic_DNA"/>
</dbReference>
<gene>
    <name evidence="4" type="ORF">SAMN05421508_11146</name>
</gene>
<evidence type="ECO:0000313" key="4">
    <source>
        <dbReference type="EMBL" id="SOE00030.1"/>
    </source>
</evidence>
<dbReference type="InterPro" id="IPR001775">
    <property type="entry name" value="GspD/PilQ"/>
</dbReference>
<dbReference type="PRINTS" id="PR00811">
    <property type="entry name" value="BCTERIALGSPD"/>
</dbReference>
<dbReference type="PANTHER" id="PTHR30332:SF17">
    <property type="entry name" value="TYPE IV PILIATION SYSTEM PROTEIN DR_0774-RELATED"/>
    <property type="match status" value="1"/>
</dbReference>
<evidence type="ECO:0000259" key="3">
    <source>
        <dbReference type="Pfam" id="PF00263"/>
    </source>
</evidence>
<evidence type="ECO:0000313" key="5">
    <source>
        <dbReference type="Proteomes" id="UP000219621"/>
    </source>
</evidence>
<reference evidence="4 5" key="1">
    <citation type="submission" date="2017-09" db="EMBL/GenBank/DDBJ databases">
        <authorList>
            <person name="Ehlers B."/>
            <person name="Leendertz F.H."/>
        </authorList>
    </citation>
    <scope>NUCLEOTIDE SEQUENCE [LARGE SCALE GENOMIC DNA]</scope>
    <source>
        <strain evidence="4 5">USBA 140</strain>
    </source>
</reference>
<dbReference type="RefSeq" id="WP_097281032.1">
    <property type="nucleotide sequence ID" value="NZ_OCNJ01000011.1"/>
</dbReference>
<organism evidence="4 5">
    <name type="scientific">Caenispirillum bisanense</name>
    <dbReference type="NCBI Taxonomy" id="414052"/>
    <lineage>
        <taxon>Bacteria</taxon>
        <taxon>Pseudomonadati</taxon>
        <taxon>Pseudomonadota</taxon>
        <taxon>Alphaproteobacteria</taxon>
        <taxon>Rhodospirillales</taxon>
        <taxon>Novispirillaceae</taxon>
        <taxon>Caenispirillum</taxon>
    </lineage>
</organism>
<dbReference type="InterPro" id="IPR004846">
    <property type="entry name" value="T2SS/T3SS_dom"/>
</dbReference>
<dbReference type="Pfam" id="PF00263">
    <property type="entry name" value="Secretin"/>
    <property type="match status" value="1"/>
</dbReference>
<dbReference type="InterPro" id="IPR050810">
    <property type="entry name" value="Bact_Secretion_Sys_Channel"/>
</dbReference>
<dbReference type="AlphaFoldDB" id="A0A286GWX2"/>
<dbReference type="Proteomes" id="UP000219621">
    <property type="component" value="Unassembled WGS sequence"/>
</dbReference>
<name>A0A286GWX2_9PROT</name>
<comment type="similarity">
    <text evidence="1">Belongs to the bacterial secretin family.</text>
</comment>
<feature type="region of interest" description="Disordered" evidence="2">
    <location>
        <begin position="173"/>
        <end position="195"/>
    </location>
</feature>
<evidence type="ECO:0000256" key="1">
    <source>
        <dbReference type="RuleBase" id="RU004003"/>
    </source>
</evidence>
<feature type="compositionally biased region" description="Low complexity" evidence="2">
    <location>
        <begin position="241"/>
        <end position="324"/>
    </location>
</feature>
<accession>A0A286GWX2</accession>
<evidence type="ECO:0000256" key="2">
    <source>
        <dbReference type="SAM" id="MobiDB-lite"/>
    </source>
</evidence>
<protein>
    <submittedName>
        <fullName evidence="4">General secretion pathway protein D</fullName>
    </submittedName>
</protein>
<dbReference type="GO" id="GO:0015627">
    <property type="term" value="C:type II protein secretion system complex"/>
    <property type="evidence" value="ECO:0007669"/>
    <property type="project" value="TreeGrafter"/>
</dbReference>
<feature type="domain" description="Type II/III secretion system secretin-like" evidence="3">
    <location>
        <begin position="451"/>
        <end position="632"/>
    </location>
</feature>
<feature type="region of interest" description="Disordered" evidence="2">
    <location>
        <begin position="241"/>
        <end position="326"/>
    </location>
</feature>
<dbReference type="OrthoDB" id="9775455at2"/>
<keyword evidence="5" id="KW-1185">Reference proteome</keyword>
<dbReference type="GO" id="GO:0009306">
    <property type="term" value="P:protein secretion"/>
    <property type="evidence" value="ECO:0007669"/>
    <property type="project" value="InterPro"/>
</dbReference>
<proteinExistence type="inferred from homology"/>
<sequence>MGVVSGAVRRSLLLGVAGVTLLLASCGGAHDQAGGLTKEDYEALKARRPAADARPVEEPPIPALQPILAAPQPPSLADSRRVTIQATEPTPVRDLLIEIARKADLDLELDPRIEGGVIITARDRPIKDVVERIADLAALRYEFADNRLRVELDEPYLESYRVDVLAQRRQTETEIASSTDVFSSVGQTTTTGSNLSSVSVTTTADADVWAEISSNLETIISQAGGVPRTVSVTGQARSSAAEAASGGTGGTNATSGGTDAGAAPTAANPASAAVSGSSTSSAGTGAPGASPQPGDTQIQAALAAGATGSQSTAGNGQASSASAESESEDNGHYFIVNRQAGIVSVYTTGRQHVRIRKYLESVQRNSQAQVLIEAKIVEVTLKDEYRAGIDWRAALTTNYGVLGASSLLSGRGLNELGNIVAPETISPVSTISGRGSVGDVNFEGVIDLVDEFGTARTLSNPRLTVLNNQNAVLKVAENEVYFTIRVEREQNDDGPDTVTYQSELRTVPVGLVLTVQPSINLDSREVAMSLRPTVSRIVDRVSDPGVELQAATVNATVRSLVPVVEVREMDSMVTLHSGDVLVLGGLMQERTANRDYGTPGLKDVPLLGMPFRREQKDTQVVELVIFLRATIVNGRDSVHPADVELYNKFTPDPRPIAF</sequence>
<dbReference type="PANTHER" id="PTHR30332">
    <property type="entry name" value="PROBABLE GENERAL SECRETION PATHWAY PROTEIN D"/>
    <property type="match status" value="1"/>
</dbReference>